<sequence length="130" mass="15054">MSASNLPQRDDDKLIVVPLEFKCLEDCVCKSQEKRTWYHKKCGKPSFINEKGDIFCENLQNGCSSYFIKDASFQCDEAKKNNTWYQFKNASEICMALGKALQAAENKLESVKLLKFTHQILIQLGQRWYT</sequence>
<dbReference type="OMA" id="NASEICM"/>
<dbReference type="AlphaFoldDB" id="A0C5M1"/>
<evidence type="ECO:0000313" key="2">
    <source>
        <dbReference type="Proteomes" id="UP000000600"/>
    </source>
</evidence>
<accession>A0C5M1</accession>
<dbReference type="RefSeq" id="XP_001433485.1">
    <property type="nucleotide sequence ID" value="XM_001433448.1"/>
</dbReference>
<evidence type="ECO:0000313" key="1">
    <source>
        <dbReference type="EMBL" id="CAK66088.1"/>
    </source>
</evidence>
<proteinExistence type="predicted"/>
<organism evidence="1 2">
    <name type="scientific">Paramecium tetraurelia</name>
    <dbReference type="NCBI Taxonomy" id="5888"/>
    <lineage>
        <taxon>Eukaryota</taxon>
        <taxon>Sar</taxon>
        <taxon>Alveolata</taxon>
        <taxon>Ciliophora</taxon>
        <taxon>Intramacronucleata</taxon>
        <taxon>Oligohymenophorea</taxon>
        <taxon>Peniculida</taxon>
        <taxon>Parameciidae</taxon>
        <taxon>Paramecium</taxon>
    </lineage>
</organism>
<protein>
    <recommendedName>
        <fullName evidence="3">C-type lectin domain-containing protein</fullName>
    </recommendedName>
</protein>
<keyword evidence="2" id="KW-1185">Reference proteome</keyword>
<dbReference type="Proteomes" id="UP000000600">
    <property type="component" value="Unassembled WGS sequence"/>
</dbReference>
<reference evidence="1 2" key="1">
    <citation type="journal article" date="2006" name="Nature">
        <title>Global trends of whole-genome duplications revealed by the ciliate Paramecium tetraurelia.</title>
        <authorList>
            <consortium name="Genoscope"/>
            <person name="Aury J.-M."/>
            <person name="Jaillon O."/>
            <person name="Duret L."/>
            <person name="Noel B."/>
            <person name="Jubin C."/>
            <person name="Porcel B.M."/>
            <person name="Segurens B."/>
            <person name="Daubin V."/>
            <person name="Anthouard V."/>
            <person name="Aiach N."/>
            <person name="Arnaiz O."/>
            <person name="Billaut A."/>
            <person name="Beisson J."/>
            <person name="Blanc I."/>
            <person name="Bouhouche K."/>
            <person name="Camara F."/>
            <person name="Duharcourt S."/>
            <person name="Guigo R."/>
            <person name="Gogendeau D."/>
            <person name="Katinka M."/>
            <person name="Keller A.-M."/>
            <person name="Kissmehl R."/>
            <person name="Klotz C."/>
            <person name="Koll F."/>
            <person name="Le Moue A."/>
            <person name="Lepere C."/>
            <person name="Malinsky S."/>
            <person name="Nowacki M."/>
            <person name="Nowak J.K."/>
            <person name="Plattner H."/>
            <person name="Poulain J."/>
            <person name="Ruiz F."/>
            <person name="Serrano V."/>
            <person name="Zagulski M."/>
            <person name="Dessen P."/>
            <person name="Betermier M."/>
            <person name="Weissenbach J."/>
            <person name="Scarpelli C."/>
            <person name="Schachter V."/>
            <person name="Sperling L."/>
            <person name="Meyer E."/>
            <person name="Cohen J."/>
            <person name="Wincker P."/>
        </authorList>
    </citation>
    <scope>NUCLEOTIDE SEQUENCE [LARGE SCALE GENOMIC DNA]</scope>
    <source>
        <strain evidence="1 2">Stock d4-2</strain>
    </source>
</reference>
<dbReference type="GeneID" id="5019270"/>
<gene>
    <name evidence="1" type="ORF">GSPATT00035217001</name>
</gene>
<dbReference type="HOGENOM" id="CLU_122619_0_0_1"/>
<name>A0C5M1_PARTE</name>
<dbReference type="InParanoid" id="A0C5M1"/>
<evidence type="ECO:0008006" key="3">
    <source>
        <dbReference type="Google" id="ProtNLM"/>
    </source>
</evidence>
<dbReference type="KEGG" id="ptm:GSPATT00035217001"/>
<dbReference type="EMBL" id="CT868042">
    <property type="protein sequence ID" value="CAK66088.1"/>
    <property type="molecule type" value="Genomic_DNA"/>
</dbReference>